<accession>A0A5B9NH10</accession>
<name>A0A5B9NH10_9CAUD</name>
<organism evidence="2 3">
    <name type="scientific">Bacillus phage vB_BspS_SplendidRed</name>
    <dbReference type="NCBI Taxonomy" id="2591379"/>
    <lineage>
        <taxon>Viruses</taxon>
        <taxon>Duplodnaviria</taxon>
        <taxon>Heunggongvirae</taxon>
        <taxon>Uroviricota</taxon>
        <taxon>Caudoviricetes</taxon>
        <taxon>Trautnerviridae</taxon>
        <taxon>Polsinellivirinae</taxon>
        <taxon>Splendidredvirus</taxon>
        <taxon>Splendidredvirus splendidred</taxon>
    </lineage>
</organism>
<dbReference type="Proteomes" id="UP000324040">
    <property type="component" value="Segment"/>
</dbReference>
<gene>
    <name evidence="2" type="ORF">SPLENDIDRED_53</name>
</gene>
<evidence type="ECO:0000313" key="2">
    <source>
        <dbReference type="EMBL" id="QEG13527.1"/>
    </source>
</evidence>
<proteinExistence type="predicted"/>
<sequence length="143" mass="16095">MDTRTIIIHKRLPSTIQLYRILKTKSEVDNMEALDLNGIEVLDPVEILDPETGSEDPPPDNGGDNNDKFDYGETFNEQVARQMASIQKVVLSLLLGEKPVDMYDFAYAAMENKAFSDDDLRKMVSSGLLSSDDYEKIKASFNK</sequence>
<feature type="region of interest" description="Disordered" evidence="1">
    <location>
        <begin position="45"/>
        <end position="72"/>
    </location>
</feature>
<evidence type="ECO:0000313" key="3">
    <source>
        <dbReference type="Proteomes" id="UP000324040"/>
    </source>
</evidence>
<protein>
    <submittedName>
        <fullName evidence="2">Uncharacterized protein</fullName>
    </submittedName>
</protein>
<evidence type="ECO:0000256" key="1">
    <source>
        <dbReference type="SAM" id="MobiDB-lite"/>
    </source>
</evidence>
<feature type="compositionally biased region" description="Acidic residues" evidence="1">
    <location>
        <begin position="46"/>
        <end position="58"/>
    </location>
</feature>
<keyword evidence="3" id="KW-1185">Reference proteome</keyword>
<reference evidence="2 3" key="1">
    <citation type="submission" date="2019-06" db="EMBL/GenBank/DDBJ databases">
        <authorList>
            <person name="Handoko Y.A."/>
            <person name="Wardani A.K."/>
            <person name="Sutrisno A.A."/>
            <person name="Widjanarko S.B."/>
            <person name="Sharma R."/>
            <person name="Grose J.H."/>
        </authorList>
    </citation>
    <scope>NUCLEOTIDE SEQUENCE [LARGE SCALE GENOMIC DNA]</scope>
</reference>
<dbReference type="EMBL" id="MN013088">
    <property type="protein sequence ID" value="QEG13527.1"/>
    <property type="molecule type" value="Genomic_DNA"/>
</dbReference>